<name>A0A1N6N046_9GAMM</name>
<dbReference type="GO" id="GO:0015721">
    <property type="term" value="P:bile acid and bile salt transport"/>
    <property type="evidence" value="ECO:0007669"/>
    <property type="project" value="UniProtKB-ARBA"/>
</dbReference>
<keyword evidence="7 10" id="KW-1133">Transmembrane helix</keyword>
<evidence type="ECO:0000256" key="3">
    <source>
        <dbReference type="ARBA" id="ARBA00022448"/>
    </source>
</evidence>
<evidence type="ECO:0000256" key="1">
    <source>
        <dbReference type="ARBA" id="ARBA00004383"/>
    </source>
</evidence>
<comment type="subcellular location">
    <subcellularLocation>
        <location evidence="1">Cell inner membrane</location>
        <topology evidence="1">Single-pass membrane protein</topology>
        <orientation evidence="1">Periplasmic side</orientation>
    </subcellularLocation>
</comment>
<dbReference type="RefSeq" id="WP_086953845.1">
    <property type="nucleotide sequence ID" value="NZ_CAWNQC010000259.1"/>
</dbReference>
<evidence type="ECO:0000313" key="13">
    <source>
        <dbReference type="EMBL" id="SIP74493.1"/>
    </source>
</evidence>
<reference evidence="14" key="2">
    <citation type="submission" date="2016-12" db="EMBL/GenBank/DDBJ databases">
        <authorList>
            <person name="Gaudriault S."/>
        </authorList>
    </citation>
    <scope>NUCLEOTIDE SEQUENCE [LARGE SCALE GENOMIC DNA]</scope>
    <source>
        <strain evidence="14">HGB1681 (deposited as PTA-6826 in the American Type Culture Collection)</strain>
    </source>
</reference>
<keyword evidence="5" id="KW-0997">Cell inner membrane</keyword>
<dbReference type="PANTHER" id="PTHR30386:SF19">
    <property type="entry name" value="MULTIDRUG EXPORT PROTEIN EMRA-RELATED"/>
    <property type="match status" value="1"/>
</dbReference>
<evidence type="ECO:0000256" key="10">
    <source>
        <dbReference type="SAM" id="Phobius"/>
    </source>
</evidence>
<dbReference type="InterPro" id="IPR058633">
    <property type="entry name" value="EmrA/FarA_HH"/>
</dbReference>
<dbReference type="AlphaFoldDB" id="A0A1N6N046"/>
<dbReference type="NCBIfam" id="TIGR00998">
    <property type="entry name" value="8a0101"/>
    <property type="match status" value="1"/>
</dbReference>
<dbReference type="InterPro" id="IPR050739">
    <property type="entry name" value="MFP"/>
</dbReference>
<keyword evidence="4" id="KW-1003">Cell membrane</keyword>
<evidence type="ECO:0000256" key="4">
    <source>
        <dbReference type="ARBA" id="ARBA00022475"/>
    </source>
</evidence>
<sequence length="398" mass="44168">MSSSEENPVPPTSSHPKKNKESKKRYRSKALILTCLFFLIIGVIYAIYWYIFSRHYQETDNAYVTGNQIQIMPQIAGSVTTVYFDNTDFVKSGSVLVQLDPKDAELALTKAQNALAITVRNTQQQIVDSEKYQAIIAQKKIALRKAQHDFDRRKILGNREAIGKEELQHAYETVALAQADLKVAIEQYNSNQAVILHTPLEKQPAVEKAASDVRDAWLNLQRTKIVSPVDGYVSRRNVQVGSRINTGTPLMAIVPATDMWIEANFKETQLAAMRIGQPAKIITDFYGDSIVYTGKVVGLDMGTGSAFSLLPAQNASGNWIKVVQRLPVRIEIDPKDLINHPLRIGLSTKTTVDTADTNGTALSTTKRINPAYHTNALTIDMSPANKIVTDIINSNLKN</sequence>
<dbReference type="OrthoDB" id="9811754at2"/>
<dbReference type="SUPFAM" id="SSF111369">
    <property type="entry name" value="HlyD-like secretion proteins"/>
    <property type="match status" value="2"/>
</dbReference>
<evidence type="ECO:0000313" key="14">
    <source>
        <dbReference type="Proteomes" id="UP000196435"/>
    </source>
</evidence>
<gene>
    <name evidence="13" type="primary">emrA</name>
    <name evidence="12" type="ORF">Xinn_00775</name>
    <name evidence="13" type="ORF">XIS1_660018</name>
</gene>
<evidence type="ECO:0000313" key="15">
    <source>
        <dbReference type="Proteomes" id="UP000224871"/>
    </source>
</evidence>
<evidence type="ECO:0000256" key="5">
    <source>
        <dbReference type="ARBA" id="ARBA00022519"/>
    </source>
</evidence>
<protein>
    <submittedName>
        <fullName evidence="12">Multidrug efflux system</fullName>
    </submittedName>
    <submittedName>
        <fullName evidence="13">Multidrug resistance protein A</fullName>
    </submittedName>
</protein>
<evidence type="ECO:0000256" key="6">
    <source>
        <dbReference type="ARBA" id="ARBA00022692"/>
    </source>
</evidence>
<dbReference type="Proteomes" id="UP000196435">
    <property type="component" value="Unassembled WGS sequence"/>
</dbReference>
<dbReference type="InterPro" id="IPR005694">
    <property type="entry name" value="MFP_proteobact"/>
</dbReference>
<feature type="region of interest" description="Disordered" evidence="9">
    <location>
        <begin position="1"/>
        <end position="21"/>
    </location>
</feature>
<reference evidence="12 15" key="3">
    <citation type="journal article" date="2017" name="Nat. Microbiol.">
        <title>Natural product diversity associated with the nematode symbionts Photorhabdus and Xenorhabdus.</title>
        <authorList>
            <person name="Tobias N.J."/>
            <person name="Wolff H."/>
            <person name="Djahanschiri B."/>
            <person name="Grundmann F."/>
            <person name="Kronenwerth M."/>
            <person name="Shi Y.M."/>
            <person name="Simonyi S."/>
            <person name="Grun P."/>
            <person name="Shapiro-Ilan D."/>
            <person name="Pidot S.J."/>
            <person name="Stinear T.P."/>
            <person name="Ebersberger I."/>
            <person name="Bode H.B."/>
        </authorList>
    </citation>
    <scope>NUCLEOTIDE SEQUENCE [LARGE SCALE GENOMIC DNA]</scope>
    <source>
        <strain evidence="12 15">DSM 16336</strain>
    </source>
</reference>
<feature type="transmembrane region" description="Helical" evidence="10">
    <location>
        <begin position="30"/>
        <end position="51"/>
    </location>
</feature>
<keyword evidence="8 10" id="KW-0472">Membrane</keyword>
<dbReference type="GO" id="GO:0005886">
    <property type="term" value="C:plasma membrane"/>
    <property type="evidence" value="ECO:0007669"/>
    <property type="project" value="UniProtKB-SubCell"/>
</dbReference>
<dbReference type="Gene3D" id="2.40.50.100">
    <property type="match status" value="1"/>
</dbReference>
<dbReference type="GO" id="GO:0042910">
    <property type="term" value="F:xenobiotic transmembrane transporter activity"/>
    <property type="evidence" value="ECO:0007669"/>
    <property type="project" value="InterPro"/>
</dbReference>
<dbReference type="NCBIfam" id="NF011715">
    <property type="entry name" value="PRK15136.1"/>
    <property type="match status" value="1"/>
</dbReference>
<evidence type="ECO:0000256" key="8">
    <source>
        <dbReference type="ARBA" id="ARBA00023136"/>
    </source>
</evidence>
<reference evidence="13" key="1">
    <citation type="submission" date="2016-12" db="EMBL/GenBank/DDBJ databases">
        <authorList>
            <person name="Song W.-J."/>
            <person name="Kurnit D.M."/>
        </authorList>
    </citation>
    <scope>NUCLEOTIDE SEQUENCE [LARGE SCALE GENOMIC DNA]</scope>
    <source>
        <strain evidence="13">HGB1681</strain>
    </source>
</reference>
<dbReference type="GO" id="GO:1990961">
    <property type="term" value="P:xenobiotic detoxification by transmembrane export across the plasma membrane"/>
    <property type="evidence" value="ECO:0007669"/>
    <property type="project" value="InterPro"/>
</dbReference>
<dbReference type="EMBL" id="NIBU01000006">
    <property type="protein sequence ID" value="PHM37678.1"/>
    <property type="molecule type" value="Genomic_DNA"/>
</dbReference>
<dbReference type="EMBL" id="FTLG01000210">
    <property type="protein sequence ID" value="SIP74493.1"/>
    <property type="molecule type" value="Genomic_DNA"/>
</dbReference>
<organism evidence="13 14">
    <name type="scientific">Xenorhabdus innexi</name>
    <dbReference type="NCBI Taxonomy" id="290109"/>
    <lineage>
        <taxon>Bacteria</taxon>
        <taxon>Pseudomonadati</taxon>
        <taxon>Pseudomonadota</taxon>
        <taxon>Gammaproteobacteria</taxon>
        <taxon>Enterobacterales</taxon>
        <taxon>Morganellaceae</taxon>
        <taxon>Xenorhabdus</taxon>
    </lineage>
</organism>
<evidence type="ECO:0000256" key="9">
    <source>
        <dbReference type="SAM" id="MobiDB-lite"/>
    </source>
</evidence>
<evidence type="ECO:0000313" key="12">
    <source>
        <dbReference type="EMBL" id="PHM37678.1"/>
    </source>
</evidence>
<dbReference type="PANTHER" id="PTHR30386">
    <property type="entry name" value="MEMBRANE FUSION SUBUNIT OF EMRAB-TOLC MULTIDRUG EFFLUX PUMP"/>
    <property type="match status" value="1"/>
</dbReference>
<keyword evidence="3" id="KW-0813">Transport</keyword>
<dbReference type="GO" id="GO:0046677">
    <property type="term" value="P:response to antibiotic"/>
    <property type="evidence" value="ECO:0007669"/>
    <property type="project" value="UniProtKB-ARBA"/>
</dbReference>
<evidence type="ECO:0000256" key="2">
    <source>
        <dbReference type="ARBA" id="ARBA00009477"/>
    </source>
</evidence>
<dbReference type="Pfam" id="PF25885">
    <property type="entry name" value="HH_EMRA"/>
    <property type="match status" value="1"/>
</dbReference>
<dbReference type="Gene3D" id="2.40.30.170">
    <property type="match status" value="1"/>
</dbReference>
<evidence type="ECO:0000259" key="11">
    <source>
        <dbReference type="Pfam" id="PF25885"/>
    </source>
</evidence>
<evidence type="ECO:0000256" key="7">
    <source>
        <dbReference type="ARBA" id="ARBA00022989"/>
    </source>
</evidence>
<dbReference type="Proteomes" id="UP000224871">
    <property type="component" value="Unassembled WGS sequence"/>
</dbReference>
<keyword evidence="15" id="KW-1185">Reference proteome</keyword>
<proteinExistence type="inferred from homology"/>
<comment type="similarity">
    <text evidence="2">Belongs to the membrane fusion protein (MFP) (TC 8.A.1) family.</text>
</comment>
<dbReference type="FunFam" id="2.40.30.170:FF:000003">
    <property type="entry name" value="Multidrug resistance protein A"/>
    <property type="match status" value="1"/>
</dbReference>
<feature type="domain" description="Multidrug export protein EmrA/FarA alpha-helical hairpin" evidence="11">
    <location>
        <begin position="103"/>
        <end position="223"/>
    </location>
</feature>
<keyword evidence="6 10" id="KW-0812">Transmembrane</keyword>
<accession>A0A1N6N046</accession>